<dbReference type="PANTHER" id="PTHR42878">
    <property type="entry name" value="TWO-COMPONENT HISTIDINE KINASE"/>
    <property type="match status" value="1"/>
</dbReference>
<dbReference type="RefSeq" id="WP_229418807.1">
    <property type="nucleotide sequence ID" value="NZ_CP046904.1"/>
</dbReference>
<dbReference type="SUPFAM" id="SSF47384">
    <property type="entry name" value="Homodimeric domain of signal transducing histidine kinase"/>
    <property type="match status" value="1"/>
</dbReference>
<comment type="catalytic activity">
    <reaction evidence="1">
        <text>ATP + protein L-histidine = ADP + protein N-phospho-L-histidine.</text>
        <dbReference type="EC" id="2.7.13.3"/>
    </reaction>
</comment>
<feature type="domain" description="PAC" evidence="13">
    <location>
        <begin position="212"/>
        <end position="262"/>
    </location>
</feature>
<feature type="domain" description="PAC" evidence="13">
    <location>
        <begin position="83"/>
        <end position="134"/>
    </location>
</feature>
<dbReference type="Gene3D" id="3.30.450.20">
    <property type="entry name" value="PAS domain"/>
    <property type="match status" value="2"/>
</dbReference>
<dbReference type="GO" id="GO:0005524">
    <property type="term" value="F:ATP binding"/>
    <property type="evidence" value="ECO:0007669"/>
    <property type="project" value="UniProtKB-KW"/>
</dbReference>
<dbReference type="CDD" id="cd00130">
    <property type="entry name" value="PAS"/>
    <property type="match status" value="2"/>
</dbReference>
<dbReference type="SUPFAM" id="SSF55785">
    <property type="entry name" value="PYP-like sensor domain (PAS domain)"/>
    <property type="match status" value="2"/>
</dbReference>
<dbReference type="InterPro" id="IPR005467">
    <property type="entry name" value="His_kinase_dom"/>
</dbReference>
<dbReference type="SUPFAM" id="SSF55874">
    <property type="entry name" value="ATPase domain of HSP90 chaperone/DNA topoisomerase II/histidine kinase"/>
    <property type="match status" value="1"/>
</dbReference>
<dbReference type="Pfam" id="PF00989">
    <property type="entry name" value="PAS"/>
    <property type="match status" value="2"/>
</dbReference>
<dbReference type="SMART" id="SM00387">
    <property type="entry name" value="HATPase_c"/>
    <property type="match status" value="1"/>
</dbReference>
<evidence type="ECO:0000256" key="6">
    <source>
        <dbReference type="ARBA" id="ARBA00022777"/>
    </source>
</evidence>
<dbReference type="EMBL" id="VLKW01000005">
    <property type="protein sequence ID" value="TWI46767.1"/>
    <property type="molecule type" value="Genomic_DNA"/>
</dbReference>
<feature type="domain" description="PAS" evidence="12">
    <location>
        <begin position="135"/>
        <end position="188"/>
    </location>
</feature>
<dbReference type="Pfam" id="PF02518">
    <property type="entry name" value="HATPase_c"/>
    <property type="match status" value="1"/>
</dbReference>
<dbReference type="GO" id="GO:0016020">
    <property type="term" value="C:membrane"/>
    <property type="evidence" value="ECO:0007669"/>
    <property type="project" value="UniProtKB-SubCell"/>
</dbReference>
<feature type="domain" description="Histidine kinase" evidence="11">
    <location>
        <begin position="280"/>
        <end position="491"/>
    </location>
</feature>
<evidence type="ECO:0000256" key="10">
    <source>
        <dbReference type="ARBA" id="ARBA00070616"/>
    </source>
</evidence>
<keyword evidence="4" id="KW-0808">Transferase</keyword>
<dbReference type="SMART" id="SM00091">
    <property type="entry name" value="PAS"/>
    <property type="match status" value="2"/>
</dbReference>
<evidence type="ECO:0000256" key="2">
    <source>
        <dbReference type="ARBA" id="ARBA00012438"/>
    </source>
</evidence>
<keyword evidence="7" id="KW-0067">ATP-binding</keyword>
<dbReference type="PANTHER" id="PTHR42878:SF15">
    <property type="entry name" value="BACTERIOPHYTOCHROME"/>
    <property type="match status" value="1"/>
</dbReference>
<evidence type="ECO:0000313" key="14">
    <source>
        <dbReference type="EMBL" id="TWI46767.1"/>
    </source>
</evidence>
<evidence type="ECO:0000256" key="1">
    <source>
        <dbReference type="ARBA" id="ARBA00000085"/>
    </source>
</evidence>
<name>A0A562PQP4_9BURK</name>
<reference evidence="14 15" key="1">
    <citation type="journal article" date="2015" name="Stand. Genomic Sci.">
        <title>Genomic Encyclopedia of Bacterial and Archaeal Type Strains, Phase III: the genomes of soil and plant-associated and newly described type strains.</title>
        <authorList>
            <person name="Whitman W.B."/>
            <person name="Woyke T."/>
            <person name="Klenk H.P."/>
            <person name="Zhou Y."/>
            <person name="Lilburn T.G."/>
            <person name="Beck B.J."/>
            <person name="De Vos P."/>
            <person name="Vandamme P."/>
            <person name="Eisen J.A."/>
            <person name="Garrity G."/>
            <person name="Hugenholtz P."/>
            <person name="Kyrpides N.C."/>
        </authorList>
    </citation>
    <scope>NUCLEOTIDE SEQUENCE [LARGE SCALE GENOMIC DNA]</scope>
    <source>
        <strain evidence="14 15">CGMCC 1.10685</strain>
    </source>
</reference>
<dbReference type="InterPro" id="IPR000700">
    <property type="entry name" value="PAS-assoc_C"/>
</dbReference>
<dbReference type="PROSITE" id="PS50112">
    <property type="entry name" value="PAS"/>
    <property type="match status" value="2"/>
</dbReference>
<evidence type="ECO:0000259" key="13">
    <source>
        <dbReference type="PROSITE" id="PS50113"/>
    </source>
</evidence>
<evidence type="ECO:0000313" key="15">
    <source>
        <dbReference type="Proteomes" id="UP000315112"/>
    </source>
</evidence>
<dbReference type="Gene3D" id="1.10.287.130">
    <property type="match status" value="1"/>
</dbReference>
<dbReference type="InterPro" id="IPR035965">
    <property type="entry name" value="PAS-like_dom_sf"/>
</dbReference>
<keyword evidence="8" id="KW-0472">Membrane</keyword>
<dbReference type="EC" id="2.7.13.3" evidence="2"/>
<feature type="domain" description="PAS" evidence="12">
    <location>
        <begin position="6"/>
        <end position="75"/>
    </location>
</feature>
<evidence type="ECO:0000259" key="12">
    <source>
        <dbReference type="PROSITE" id="PS50112"/>
    </source>
</evidence>
<protein>
    <recommendedName>
        <fullName evidence="10">Sensor protein FixL</fullName>
        <ecNumber evidence="2">2.7.13.3</ecNumber>
    </recommendedName>
</protein>
<evidence type="ECO:0000256" key="7">
    <source>
        <dbReference type="ARBA" id="ARBA00022840"/>
    </source>
</evidence>
<comment type="caution">
    <text evidence="14">The sequence shown here is derived from an EMBL/GenBank/DDBJ whole genome shotgun (WGS) entry which is preliminary data.</text>
</comment>
<dbReference type="GO" id="GO:0006355">
    <property type="term" value="P:regulation of DNA-templated transcription"/>
    <property type="evidence" value="ECO:0007669"/>
    <property type="project" value="InterPro"/>
</dbReference>
<dbReference type="GO" id="GO:0030295">
    <property type="term" value="F:protein kinase activator activity"/>
    <property type="evidence" value="ECO:0007669"/>
    <property type="project" value="TreeGrafter"/>
</dbReference>
<comment type="function">
    <text evidence="9">Putative oxygen sensor; modulates the activity of FixJ, a transcriptional activator of nitrogen fixation fixK gene. FixL probably acts as a kinase that phosphorylates FixJ.</text>
</comment>
<dbReference type="InterPro" id="IPR003661">
    <property type="entry name" value="HisK_dim/P_dom"/>
</dbReference>
<evidence type="ECO:0000256" key="9">
    <source>
        <dbReference type="ARBA" id="ARBA00059827"/>
    </source>
</evidence>
<evidence type="ECO:0000256" key="5">
    <source>
        <dbReference type="ARBA" id="ARBA00022741"/>
    </source>
</evidence>
<evidence type="ECO:0000256" key="8">
    <source>
        <dbReference type="ARBA" id="ARBA00023136"/>
    </source>
</evidence>
<proteinExistence type="predicted"/>
<dbReference type="InterPro" id="IPR003594">
    <property type="entry name" value="HATPase_dom"/>
</dbReference>
<gene>
    <name evidence="14" type="ORF">IP92_03130</name>
</gene>
<organism evidence="14 15">
    <name type="scientific">Pseudoduganella flava</name>
    <dbReference type="NCBI Taxonomy" id="871742"/>
    <lineage>
        <taxon>Bacteria</taxon>
        <taxon>Pseudomonadati</taxon>
        <taxon>Pseudomonadota</taxon>
        <taxon>Betaproteobacteria</taxon>
        <taxon>Burkholderiales</taxon>
        <taxon>Oxalobacteraceae</taxon>
        <taxon>Telluria group</taxon>
        <taxon>Pseudoduganella</taxon>
    </lineage>
</organism>
<evidence type="ECO:0000259" key="11">
    <source>
        <dbReference type="PROSITE" id="PS50109"/>
    </source>
</evidence>
<dbReference type="InterPro" id="IPR036890">
    <property type="entry name" value="HATPase_C_sf"/>
</dbReference>
<dbReference type="NCBIfam" id="TIGR00229">
    <property type="entry name" value="sensory_box"/>
    <property type="match status" value="2"/>
</dbReference>
<dbReference type="PRINTS" id="PR00344">
    <property type="entry name" value="BCTRLSENSOR"/>
</dbReference>
<dbReference type="SMART" id="SM00388">
    <property type="entry name" value="HisKA"/>
    <property type="match status" value="1"/>
</dbReference>
<dbReference type="InterPro" id="IPR000014">
    <property type="entry name" value="PAS"/>
</dbReference>
<dbReference type="InterPro" id="IPR036097">
    <property type="entry name" value="HisK_dim/P_sf"/>
</dbReference>
<keyword evidence="5" id="KW-0547">Nucleotide-binding</keyword>
<dbReference type="Gene3D" id="3.30.565.10">
    <property type="entry name" value="Histidine kinase-like ATPase, C-terminal domain"/>
    <property type="match status" value="1"/>
</dbReference>
<evidence type="ECO:0000256" key="4">
    <source>
        <dbReference type="ARBA" id="ARBA00022679"/>
    </source>
</evidence>
<dbReference type="GO" id="GO:0000155">
    <property type="term" value="F:phosphorelay sensor kinase activity"/>
    <property type="evidence" value="ECO:0007669"/>
    <property type="project" value="InterPro"/>
</dbReference>
<dbReference type="GO" id="GO:0007234">
    <property type="term" value="P:osmosensory signaling via phosphorelay pathway"/>
    <property type="evidence" value="ECO:0007669"/>
    <property type="project" value="TreeGrafter"/>
</dbReference>
<evidence type="ECO:0000256" key="3">
    <source>
        <dbReference type="ARBA" id="ARBA00022553"/>
    </source>
</evidence>
<dbReference type="PROSITE" id="PS50109">
    <property type="entry name" value="HIS_KIN"/>
    <property type="match status" value="1"/>
</dbReference>
<accession>A0A562PQP4</accession>
<sequence length="492" mass="54106">MNVPLAARSLGWLLDAATDAMLICDARGRIVLANGALARLFGHAPGALDGQELEVLLPAGLRAAHARLREQYMDQPRPRPMGIGLELEAVRADGTGFPVEVSLSPLRDPEGPSLVLATLHDISKRKRAEHALQASEARMRAVFETAVDGIITIDERGIMERLNPAAERMFGWSEAEVAGRNVSMLMPEPDRSRHDGYLAHYLGTGEQRIIGKGREVHGLRRDGSVFPMELAVAEMRIGERRMFTGLVRDITARKAAEDEVRRLLQELTGANEELTSFAYVVSHDLKAPLRGIGSLADWIATDYADKFNDEGREHMRLLINRVHRMGALIDGILQYSRVGRVRETRVPVDLNKVLAEAVDLLAPSTGVTVRVAPGMPTIVTEPTRIGQVFHNLISNAIKHMDKPDGHVDVTWADEGAQWRFAVTDNGPGIEARHFERIFQLFQTLAPRDRVESTGVGLALVKKIVEMYGGTVTVQSEPGAGATFSFTLPKAQR</sequence>
<dbReference type="InterPro" id="IPR004358">
    <property type="entry name" value="Sig_transdc_His_kin-like_C"/>
</dbReference>
<dbReference type="SMART" id="SM00086">
    <property type="entry name" value="PAC"/>
    <property type="match status" value="2"/>
</dbReference>
<dbReference type="InterPro" id="IPR050351">
    <property type="entry name" value="BphY/WalK/GraS-like"/>
</dbReference>
<dbReference type="Proteomes" id="UP000315112">
    <property type="component" value="Unassembled WGS sequence"/>
</dbReference>
<dbReference type="InterPro" id="IPR001610">
    <property type="entry name" value="PAC"/>
</dbReference>
<dbReference type="InterPro" id="IPR013767">
    <property type="entry name" value="PAS_fold"/>
</dbReference>
<dbReference type="Pfam" id="PF00512">
    <property type="entry name" value="HisKA"/>
    <property type="match status" value="1"/>
</dbReference>
<keyword evidence="6" id="KW-0418">Kinase</keyword>
<dbReference type="AlphaFoldDB" id="A0A562PQP4"/>
<dbReference type="GO" id="GO:0000156">
    <property type="term" value="F:phosphorelay response regulator activity"/>
    <property type="evidence" value="ECO:0007669"/>
    <property type="project" value="TreeGrafter"/>
</dbReference>
<dbReference type="CDD" id="cd00082">
    <property type="entry name" value="HisKA"/>
    <property type="match status" value="1"/>
</dbReference>
<dbReference type="PROSITE" id="PS50113">
    <property type="entry name" value="PAC"/>
    <property type="match status" value="2"/>
</dbReference>
<keyword evidence="3" id="KW-0597">Phosphoprotein</keyword>
<dbReference type="FunFam" id="3.30.450.20:FF:000060">
    <property type="entry name" value="Sensor protein FixL"/>
    <property type="match status" value="1"/>
</dbReference>